<reference evidence="2 3" key="1">
    <citation type="submission" date="2017-11" db="EMBL/GenBank/DDBJ databases">
        <title>Genomic Encyclopedia of Archaeal and Bacterial Type Strains, Phase II (KMG-II): From Individual Species to Whole Genera.</title>
        <authorList>
            <person name="Goeker M."/>
        </authorList>
    </citation>
    <scope>NUCLEOTIDE SEQUENCE [LARGE SCALE GENOMIC DNA]</scope>
    <source>
        <strain evidence="2 3">DSM 27763</strain>
    </source>
</reference>
<protein>
    <recommendedName>
        <fullName evidence="1">DUF6891 domain-containing protein</fullName>
    </recommendedName>
</protein>
<evidence type="ECO:0000313" key="3">
    <source>
        <dbReference type="Proteomes" id="UP000230842"/>
    </source>
</evidence>
<keyword evidence="3" id="KW-1185">Reference proteome</keyword>
<feature type="domain" description="DUF6891" evidence="1">
    <location>
        <begin position="13"/>
        <end position="185"/>
    </location>
</feature>
<sequence length="188" mass="19956">MPFFSAPKLSADDALRSYARVLVRSGLLGPDACVAEVAEAAHEDAGRDDAEEVARGLVASERAALAADVASWPARTDYDALVEAFEVLESDGVRVLVGVDDHWAAAAVVRSGESGLEGVVWFTPPDVWHAVEHGMLEVNAWHPDGANVADGDPLCVRVIEAIASAGLAARFDEGRIEVAASWRRRVGE</sequence>
<dbReference type="Proteomes" id="UP000230842">
    <property type="component" value="Unassembled WGS sequence"/>
</dbReference>
<accession>A0A2M9BD67</accession>
<dbReference type="AlphaFoldDB" id="A0A2M9BD67"/>
<proteinExistence type="predicted"/>
<dbReference type="RefSeq" id="WP_100414216.1">
    <property type="nucleotide sequence ID" value="NZ_PGEZ01000001.1"/>
</dbReference>
<dbReference type="EMBL" id="PGEZ01000001">
    <property type="protein sequence ID" value="PJJ55885.1"/>
    <property type="molecule type" value="Genomic_DNA"/>
</dbReference>
<organism evidence="2 3">
    <name type="scientific">Mumia flava</name>
    <dbReference type="NCBI Taxonomy" id="1348852"/>
    <lineage>
        <taxon>Bacteria</taxon>
        <taxon>Bacillati</taxon>
        <taxon>Actinomycetota</taxon>
        <taxon>Actinomycetes</taxon>
        <taxon>Propionibacteriales</taxon>
        <taxon>Nocardioidaceae</taxon>
        <taxon>Mumia</taxon>
    </lineage>
</organism>
<evidence type="ECO:0000259" key="1">
    <source>
        <dbReference type="Pfam" id="PF21831"/>
    </source>
</evidence>
<evidence type="ECO:0000313" key="2">
    <source>
        <dbReference type="EMBL" id="PJJ55885.1"/>
    </source>
</evidence>
<comment type="caution">
    <text evidence="2">The sequence shown here is derived from an EMBL/GenBank/DDBJ whole genome shotgun (WGS) entry which is preliminary data.</text>
</comment>
<dbReference type="InterPro" id="IPR054186">
    <property type="entry name" value="DUF6891"/>
</dbReference>
<dbReference type="Pfam" id="PF21831">
    <property type="entry name" value="DUF6891"/>
    <property type="match status" value="1"/>
</dbReference>
<dbReference type="OrthoDB" id="5515732at2"/>
<gene>
    <name evidence="2" type="ORF">CLV56_0084</name>
</gene>
<name>A0A2M9BD67_9ACTN</name>